<dbReference type="Gene3D" id="2.60.120.330">
    <property type="entry name" value="B-lactam Antibiotic, Isopenicillin N Synthase, Chain"/>
    <property type="match status" value="1"/>
</dbReference>
<reference evidence="6" key="2">
    <citation type="journal article" date="2024" name="Plant">
        <title>Genomic evolution and insights into agronomic trait innovations of Sesamum species.</title>
        <authorList>
            <person name="Miao H."/>
            <person name="Wang L."/>
            <person name="Qu L."/>
            <person name="Liu H."/>
            <person name="Sun Y."/>
            <person name="Le M."/>
            <person name="Wang Q."/>
            <person name="Wei S."/>
            <person name="Zheng Y."/>
            <person name="Lin W."/>
            <person name="Duan Y."/>
            <person name="Cao H."/>
            <person name="Xiong S."/>
            <person name="Wang X."/>
            <person name="Wei L."/>
            <person name="Li C."/>
            <person name="Ma Q."/>
            <person name="Ju M."/>
            <person name="Zhao R."/>
            <person name="Li G."/>
            <person name="Mu C."/>
            <person name="Tian Q."/>
            <person name="Mei H."/>
            <person name="Zhang T."/>
            <person name="Gao T."/>
            <person name="Zhang H."/>
        </authorList>
    </citation>
    <scope>NUCLEOTIDE SEQUENCE</scope>
    <source>
        <strain evidence="6">KEN8</strain>
    </source>
</reference>
<dbReference type="InterPro" id="IPR005123">
    <property type="entry name" value="Oxoglu/Fe-dep_dioxygenase_dom"/>
</dbReference>
<accession>A0AAW2N1A7</accession>
<dbReference type="PANTHER" id="PTHR47991">
    <property type="entry name" value="OXOGLUTARATE/IRON-DEPENDENT DIOXYGENASE"/>
    <property type="match status" value="1"/>
</dbReference>
<evidence type="ECO:0000256" key="1">
    <source>
        <dbReference type="ARBA" id="ARBA00008056"/>
    </source>
</evidence>
<evidence type="ECO:0000256" key="2">
    <source>
        <dbReference type="ARBA" id="ARBA00022723"/>
    </source>
</evidence>
<comment type="similarity">
    <text evidence="1 4">Belongs to the iron/ascorbate-dependent oxidoreductase family.</text>
</comment>
<dbReference type="GO" id="GO:0009805">
    <property type="term" value="P:coumarin biosynthetic process"/>
    <property type="evidence" value="ECO:0007669"/>
    <property type="project" value="UniProtKB-ARBA"/>
</dbReference>
<dbReference type="InterPro" id="IPR026992">
    <property type="entry name" value="DIOX_N"/>
</dbReference>
<dbReference type="InterPro" id="IPR050295">
    <property type="entry name" value="Plant_2OG-oxidoreductases"/>
</dbReference>
<protein>
    <submittedName>
        <fullName evidence="6">Protein SRG1</fullName>
    </submittedName>
</protein>
<dbReference type="EMBL" id="JACGWM010000012">
    <property type="protein sequence ID" value="KAL0337515.1"/>
    <property type="molecule type" value="Genomic_DNA"/>
</dbReference>
<sequence length="381" mass="43349">MTEFSSTTKPVQELVEDGDELPQSYIWRSDNTGDYGAIDFSVPLATEIPVVDVSLLVSSSSALDPELLKLRSALTSWRCFQIVNHGIESSFLDQVRKLSREFFHLPKGEKQKLYLTVHPQDQQELKYWPENPISFRDMLNEYTAKLRQIEDQLLKSMAMSLSLPEDSFLKQFGERPTMAARFNYYPPCARPDSVIGVKQHTDGLALTILLQDEQVEGLQLLNDNQWFHVPIMPHALLINIGDQLESSDGHVQAVLESATTGLEPCTPKAGLESYSLNLRVITGGDAWQISSMWSFYRELEAIKIMSNGIFKSLVHRVLTNSTRERNTLVMFCAPDPVQEIGPVEELVDEKRPRAFKNIKNYSESYFYYYQQGKSLLNAARV</sequence>
<evidence type="ECO:0000313" key="6">
    <source>
        <dbReference type="EMBL" id="KAL0337515.1"/>
    </source>
</evidence>
<dbReference type="GO" id="GO:0046872">
    <property type="term" value="F:metal ion binding"/>
    <property type="evidence" value="ECO:0007669"/>
    <property type="project" value="UniProtKB-KW"/>
</dbReference>
<keyword evidence="4" id="KW-0560">Oxidoreductase</keyword>
<keyword evidence="3 4" id="KW-0408">Iron</keyword>
<dbReference type="Pfam" id="PF03171">
    <property type="entry name" value="2OG-FeII_Oxy"/>
    <property type="match status" value="1"/>
</dbReference>
<dbReference type="PROSITE" id="PS51471">
    <property type="entry name" value="FE2OG_OXY"/>
    <property type="match status" value="1"/>
</dbReference>
<evidence type="ECO:0000256" key="4">
    <source>
        <dbReference type="RuleBase" id="RU003682"/>
    </source>
</evidence>
<comment type="caution">
    <text evidence="6">The sequence shown here is derived from an EMBL/GenBank/DDBJ whole genome shotgun (WGS) entry which is preliminary data.</text>
</comment>
<dbReference type="InterPro" id="IPR044861">
    <property type="entry name" value="IPNS-like_FE2OG_OXY"/>
</dbReference>
<proteinExistence type="inferred from homology"/>
<dbReference type="AlphaFoldDB" id="A0AAW2N1A7"/>
<evidence type="ECO:0000259" key="5">
    <source>
        <dbReference type="PROSITE" id="PS51471"/>
    </source>
</evidence>
<reference evidence="6" key="1">
    <citation type="submission" date="2020-06" db="EMBL/GenBank/DDBJ databases">
        <authorList>
            <person name="Li T."/>
            <person name="Hu X."/>
            <person name="Zhang T."/>
            <person name="Song X."/>
            <person name="Zhang H."/>
            <person name="Dai N."/>
            <person name="Sheng W."/>
            <person name="Hou X."/>
            <person name="Wei L."/>
        </authorList>
    </citation>
    <scope>NUCLEOTIDE SEQUENCE</scope>
    <source>
        <strain evidence="6">KEN8</strain>
        <tissue evidence="6">Leaf</tissue>
    </source>
</reference>
<evidence type="ECO:0000256" key="3">
    <source>
        <dbReference type="ARBA" id="ARBA00023004"/>
    </source>
</evidence>
<dbReference type="InterPro" id="IPR027443">
    <property type="entry name" value="IPNS-like_sf"/>
</dbReference>
<gene>
    <name evidence="6" type="ORF">Scaly_2026600</name>
</gene>
<dbReference type="Pfam" id="PF14226">
    <property type="entry name" value="DIOX_N"/>
    <property type="match status" value="1"/>
</dbReference>
<organism evidence="6">
    <name type="scientific">Sesamum calycinum</name>
    <dbReference type="NCBI Taxonomy" id="2727403"/>
    <lineage>
        <taxon>Eukaryota</taxon>
        <taxon>Viridiplantae</taxon>
        <taxon>Streptophyta</taxon>
        <taxon>Embryophyta</taxon>
        <taxon>Tracheophyta</taxon>
        <taxon>Spermatophyta</taxon>
        <taxon>Magnoliopsida</taxon>
        <taxon>eudicotyledons</taxon>
        <taxon>Gunneridae</taxon>
        <taxon>Pentapetalae</taxon>
        <taxon>asterids</taxon>
        <taxon>lamiids</taxon>
        <taxon>Lamiales</taxon>
        <taxon>Pedaliaceae</taxon>
        <taxon>Sesamum</taxon>
    </lineage>
</organism>
<dbReference type="SUPFAM" id="SSF51197">
    <property type="entry name" value="Clavaminate synthase-like"/>
    <property type="match status" value="2"/>
</dbReference>
<feature type="domain" description="Fe2OG dioxygenase" evidence="5">
    <location>
        <begin position="176"/>
        <end position="334"/>
    </location>
</feature>
<dbReference type="GO" id="GO:0016706">
    <property type="term" value="F:2-oxoglutarate-dependent dioxygenase activity"/>
    <property type="evidence" value="ECO:0007669"/>
    <property type="project" value="UniProtKB-ARBA"/>
</dbReference>
<keyword evidence="2 4" id="KW-0479">Metal-binding</keyword>
<dbReference type="GO" id="GO:0002238">
    <property type="term" value="P:response to molecule of fungal origin"/>
    <property type="evidence" value="ECO:0007669"/>
    <property type="project" value="UniProtKB-ARBA"/>
</dbReference>
<name>A0AAW2N1A7_9LAMI</name>